<reference evidence="3 4" key="1">
    <citation type="journal article" date="2022" name="Syst. Appl. Microbiol.">
        <title>Natronocalculus amylovorans gen. nov., sp. nov., and Natranaeroarchaeum aerophilus sp. nov., dominant culturable amylolytic natronoarchaea from hypersaline soda lakes in southwestern Siberia.</title>
        <authorList>
            <person name="Sorokin D.Y."/>
            <person name="Elcheninov A.G."/>
            <person name="Khizhniak T.V."/>
            <person name="Koenen M."/>
            <person name="Bale N.J."/>
            <person name="Damste J.S.S."/>
            <person name="Kublanov I.V."/>
        </authorList>
    </citation>
    <scope>NUCLEOTIDE SEQUENCE [LARGE SCALE GENOMIC DNA]</scope>
    <source>
        <strain evidence="3 4">AArc-St1-1</strain>
    </source>
</reference>
<organism evidence="3 4">
    <name type="scientific">Natranaeroarchaeum aerophilus</name>
    <dbReference type="NCBI Taxonomy" id="2917711"/>
    <lineage>
        <taxon>Archaea</taxon>
        <taxon>Methanobacteriati</taxon>
        <taxon>Methanobacteriota</taxon>
        <taxon>Stenosarchaea group</taxon>
        <taxon>Halobacteria</taxon>
        <taxon>Halobacteriales</taxon>
        <taxon>Natronoarchaeaceae</taxon>
        <taxon>Natranaeroarchaeum</taxon>
    </lineage>
</organism>
<keyword evidence="4" id="KW-1185">Reference proteome</keyword>
<feature type="region of interest" description="Disordered" evidence="1">
    <location>
        <begin position="120"/>
        <end position="148"/>
    </location>
</feature>
<dbReference type="EMBL" id="JAKRVY010000002">
    <property type="protein sequence ID" value="MCL9812920.1"/>
    <property type="molecule type" value="Genomic_DNA"/>
</dbReference>
<dbReference type="AlphaFoldDB" id="A0AAE3K4U9"/>
<dbReference type="Gene3D" id="3.40.50.11060">
    <property type="entry name" value="GTPase HflX, N-terminal domain"/>
    <property type="match status" value="1"/>
</dbReference>
<gene>
    <name evidence="3" type="ORF">AArcSt11_04550</name>
</gene>
<sequence length="375" mass="40663">MTVPPSGRALIATRDGVEPSTPAFEEHVAGLGYEPVDVLCQNRAEHNRYNLGPGLVDRIADRIATDDIEYLAVDHRVHPGQLVDLAERLPPVRLRDRRGVVREVLADGGNPVATVLGERQRRRVERRSVARSQRDGATNAPGGTDGRLDALDAELDRLDERWEDRTATQRRRIEDANTGSDRYVAVTGPPTAPIVECWRALTGENAEATTVLGPATPKTARVRIASHDVAVTATTALLPALPEWFGTTVPGTISALSRADVIVTVGTGETDTLAASTLDRFDATHLRADLFSTEVNSVERLRERLGSAFPVERHVLTLPMTDGAMGFVSRCHDDGLVESVEYGETVSLTIAAPPERIPMLTDQVNEAGGTIERDI</sequence>
<dbReference type="Pfam" id="PF13167">
    <property type="entry name" value="GTP-bdg_N"/>
    <property type="match status" value="1"/>
</dbReference>
<feature type="domain" description="GTPase HflX N-terminal" evidence="2">
    <location>
        <begin position="28"/>
        <end position="104"/>
    </location>
</feature>
<dbReference type="RefSeq" id="WP_250595053.1">
    <property type="nucleotide sequence ID" value="NZ_JAKRVY010000002.1"/>
</dbReference>
<dbReference type="InterPro" id="IPR042108">
    <property type="entry name" value="GTPase_HflX_N_sf"/>
</dbReference>
<evidence type="ECO:0000313" key="3">
    <source>
        <dbReference type="EMBL" id="MCL9812920.1"/>
    </source>
</evidence>
<proteinExistence type="predicted"/>
<evidence type="ECO:0000259" key="2">
    <source>
        <dbReference type="Pfam" id="PF13167"/>
    </source>
</evidence>
<evidence type="ECO:0000313" key="4">
    <source>
        <dbReference type="Proteomes" id="UP001202674"/>
    </source>
</evidence>
<protein>
    <recommendedName>
        <fullName evidence="2">GTPase HflX N-terminal domain-containing protein</fullName>
    </recommendedName>
</protein>
<name>A0AAE3K4U9_9EURY</name>
<dbReference type="InterPro" id="IPR025121">
    <property type="entry name" value="GTPase_HflX_N"/>
</dbReference>
<evidence type="ECO:0000256" key="1">
    <source>
        <dbReference type="SAM" id="MobiDB-lite"/>
    </source>
</evidence>
<comment type="caution">
    <text evidence="3">The sequence shown here is derived from an EMBL/GenBank/DDBJ whole genome shotgun (WGS) entry which is preliminary data.</text>
</comment>
<accession>A0AAE3K4U9</accession>
<dbReference type="Proteomes" id="UP001202674">
    <property type="component" value="Unassembled WGS sequence"/>
</dbReference>